<accession>A0A921Q3Y2</accession>
<proteinExistence type="predicted"/>
<dbReference type="Proteomes" id="UP000807115">
    <property type="component" value="Chromosome 10"/>
</dbReference>
<reference evidence="3" key="1">
    <citation type="journal article" date="2019" name="BMC Genomics">
        <title>A new reference genome for Sorghum bicolor reveals high levels of sequence similarity between sweet and grain genotypes: implications for the genetics of sugar metabolism.</title>
        <authorList>
            <person name="Cooper E.A."/>
            <person name="Brenton Z.W."/>
            <person name="Flinn B.S."/>
            <person name="Jenkins J."/>
            <person name="Shu S."/>
            <person name="Flowers D."/>
            <person name="Luo F."/>
            <person name="Wang Y."/>
            <person name="Xia P."/>
            <person name="Barry K."/>
            <person name="Daum C."/>
            <person name="Lipzen A."/>
            <person name="Yoshinaga Y."/>
            <person name="Schmutz J."/>
            <person name="Saski C."/>
            <person name="Vermerris W."/>
            <person name="Kresovich S."/>
        </authorList>
    </citation>
    <scope>NUCLEOTIDE SEQUENCE</scope>
</reference>
<dbReference type="InterPro" id="IPR004264">
    <property type="entry name" value="Transposase_23"/>
</dbReference>
<comment type="caution">
    <text evidence="3">The sequence shown here is derived from an EMBL/GenBank/DDBJ whole genome shotgun (WGS) entry which is preliminary data.</text>
</comment>
<evidence type="ECO:0000259" key="2">
    <source>
        <dbReference type="Pfam" id="PF03017"/>
    </source>
</evidence>
<evidence type="ECO:0000256" key="1">
    <source>
        <dbReference type="SAM" id="MobiDB-lite"/>
    </source>
</evidence>
<protein>
    <recommendedName>
        <fullName evidence="2">Transposase Tnp1/En/Spm-like domain-containing protein</fullName>
    </recommendedName>
</protein>
<dbReference type="Pfam" id="PF03017">
    <property type="entry name" value="Transposase_23"/>
    <property type="match status" value="1"/>
</dbReference>
<organism evidence="3 4">
    <name type="scientific">Sorghum bicolor</name>
    <name type="common">Sorghum</name>
    <name type="synonym">Sorghum vulgare</name>
    <dbReference type="NCBI Taxonomy" id="4558"/>
    <lineage>
        <taxon>Eukaryota</taxon>
        <taxon>Viridiplantae</taxon>
        <taxon>Streptophyta</taxon>
        <taxon>Embryophyta</taxon>
        <taxon>Tracheophyta</taxon>
        <taxon>Spermatophyta</taxon>
        <taxon>Magnoliopsida</taxon>
        <taxon>Liliopsida</taxon>
        <taxon>Poales</taxon>
        <taxon>Poaceae</taxon>
        <taxon>PACMAD clade</taxon>
        <taxon>Panicoideae</taxon>
        <taxon>Andropogonodae</taxon>
        <taxon>Andropogoneae</taxon>
        <taxon>Sorghinae</taxon>
        <taxon>Sorghum</taxon>
    </lineage>
</organism>
<sequence length="101" mass="11180">MFLFPLLQLGESREKQIQFVCHSYKLRKGPMITFANGEVILDVVIRREALAPRPYAEIKTIGDALKMPLAWPFNRACCQQPRSQGVVGSSQRSSQGAAGSS</sequence>
<dbReference type="AlphaFoldDB" id="A0A921Q3Y2"/>
<gene>
    <name evidence="3" type="ORF">BDA96_10G191800</name>
</gene>
<evidence type="ECO:0000313" key="4">
    <source>
        <dbReference type="Proteomes" id="UP000807115"/>
    </source>
</evidence>
<dbReference type="EMBL" id="CM027689">
    <property type="protein sequence ID" value="KAG0514441.1"/>
    <property type="molecule type" value="Genomic_DNA"/>
</dbReference>
<feature type="domain" description="Transposase Tnp1/En/Spm-like" evidence="2">
    <location>
        <begin position="38"/>
        <end position="65"/>
    </location>
</feature>
<evidence type="ECO:0000313" key="3">
    <source>
        <dbReference type="EMBL" id="KAG0514441.1"/>
    </source>
</evidence>
<reference evidence="3" key="2">
    <citation type="submission" date="2020-10" db="EMBL/GenBank/DDBJ databases">
        <authorList>
            <person name="Cooper E.A."/>
            <person name="Brenton Z.W."/>
            <person name="Flinn B.S."/>
            <person name="Jenkins J."/>
            <person name="Shu S."/>
            <person name="Flowers D."/>
            <person name="Luo F."/>
            <person name="Wang Y."/>
            <person name="Xia P."/>
            <person name="Barry K."/>
            <person name="Daum C."/>
            <person name="Lipzen A."/>
            <person name="Yoshinaga Y."/>
            <person name="Schmutz J."/>
            <person name="Saski C."/>
            <person name="Vermerris W."/>
            <person name="Kresovich S."/>
        </authorList>
    </citation>
    <scope>NUCLEOTIDE SEQUENCE</scope>
</reference>
<feature type="region of interest" description="Disordered" evidence="1">
    <location>
        <begin position="82"/>
        <end position="101"/>
    </location>
</feature>
<name>A0A921Q3Y2_SORBI</name>